<dbReference type="SUPFAM" id="SSF54160">
    <property type="entry name" value="Chromo domain-like"/>
    <property type="match status" value="2"/>
</dbReference>
<dbReference type="InterPro" id="IPR023780">
    <property type="entry name" value="Chromo_domain"/>
</dbReference>
<dbReference type="PROSITE" id="PS51192">
    <property type="entry name" value="HELICASE_ATP_BIND_1"/>
    <property type="match status" value="1"/>
</dbReference>
<feature type="non-terminal residue" evidence="14">
    <location>
        <position position="1"/>
    </location>
</feature>
<dbReference type="Proteomes" id="UP000541444">
    <property type="component" value="Unassembled WGS sequence"/>
</dbReference>
<dbReference type="GO" id="GO:0042393">
    <property type="term" value="F:histone binding"/>
    <property type="evidence" value="ECO:0007669"/>
    <property type="project" value="TreeGrafter"/>
</dbReference>
<evidence type="ECO:0000256" key="9">
    <source>
        <dbReference type="SAM" id="MobiDB-lite"/>
    </source>
</evidence>
<dbReference type="SMART" id="SM00249">
    <property type="entry name" value="PHD"/>
    <property type="match status" value="1"/>
</dbReference>
<dbReference type="Gene3D" id="3.40.50.10810">
    <property type="entry name" value="Tandem AAA-ATPase domain"/>
    <property type="match status" value="1"/>
</dbReference>
<dbReference type="PANTHER" id="PTHR45623">
    <property type="entry name" value="CHROMODOMAIN-HELICASE-DNA-BINDING PROTEIN 3-RELATED-RELATED"/>
    <property type="match status" value="1"/>
</dbReference>
<name>A0A7J7LM83_9MAGN</name>
<sequence>LVSFCLKGKKRANSQISWSYFSFFIFVLVSRSSAGTNLRDMSSLVERLRIRSDRRPVYNLDESDDEADLVKGPGRPPLQKIERYVRADAKKDSCQGCGESENLLQCDTCTYAYHAKCLLPPLKVVPDSWSCPECVSPLNDIDKILDCEMRPTVADDSDASKLGSKQIFVKQYLVKWKGLSYLHCTWVPEKEFVKAFKSHPRLRTKINNFHRQNDSVNSSEDEFVAIRPEWTTIDRILASREIADEREYFVKWKELSYDECYWECESDISAFSPEIERFQMIQSRHRRSSSSKHKNSTKDARKQKEFQHYDPSPDFLPGGSLHKYQLEGLKFLRYSWSKQTHVILADEMGLGKTIQTIAFLASLFEEKISPHLVVAPLSTLRNWEREFATWAPQMNVVMYVGSAQARAVIREYEFFFPKSHIKKHKKKKSGQVVSESKQDRIKFDVLLTSYEMINLDTATLKPIRWECMIIDEGHRLKNKDSKLFLSLTQYSSNHRVLLTGTPLQNNLDELFMLMHFLDVEKVSIL</sequence>
<dbReference type="InterPro" id="IPR038718">
    <property type="entry name" value="SNF2-like_sf"/>
</dbReference>
<dbReference type="InterPro" id="IPR001965">
    <property type="entry name" value="Znf_PHD"/>
</dbReference>
<reference evidence="14 15" key="1">
    <citation type="journal article" date="2020" name="IScience">
        <title>Genome Sequencing of the Endangered Kingdonia uniflora (Circaeasteraceae, Ranunculales) Reveals Potential Mechanisms of Evolutionary Specialization.</title>
        <authorList>
            <person name="Sun Y."/>
            <person name="Deng T."/>
            <person name="Zhang A."/>
            <person name="Moore M.J."/>
            <person name="Landis J.B."/>
            <person name="Lin N."/>
            <person name="Zhang H."/>
            <person name="Zhang X."/>
            <person name="Huang J."/>
            <person name="Zhang X."/>
            <person name="Sun H."/>
            <person name="Wang H."/>
        </authorList>
    </citation>
    <scope>NUCLEOTIDE SEQUENCE [LARGE SCALE GENOMIC DNA]</scope>
    <source>
        <strain evidence="14">TB1705</strain>
        <tissue evidence="14">Leaf</tissue>
    </source>
</reference>
<dbReference type="GO" id="GO:0005506">
    <property type="term" value="F:iron ion binding"/>
    <property type="evidence" value="ECO:0007669"/>
    <property type="project" value="InterPro"/>
</dbReference>
<evidence type="ECO:0000256" key="6">
    <source>
        <dbReference type="ARBA" id="ARBA00022840"/>
    </source>
</evidence>
<dbReference type="InterPro" id="IPR019787">
    <property type="entry name" value="Znf_PHD-finger"/>
</dbReference>
<dbReference type="PROSITE" id="PS50013">
    <property type="entry name" value="CHROMO_2"/>
    <property type="match status" value="2"/>
</dbReference>
<dbReference type="Pfam" id="PF00385">
    <property type="entry name" value="Chromo"/>
    <property type="match status" value="2"/>
</dbReference>
<dbReference type="CDD" id="cd18659">
    <property type="entry name" value="CD2_tandem"/>
    <property type="match status" value="1"/>
</dbReference>
<dbReference type="PANTHER" id="PTHR45623:SF17">
    <property type="entry name" value="CHROMODOMAIN-HELICASE-DNA-BINDING PROTEIN 3-RELATED"/>
    <property type="match status" value="1"/>
</dbReference>
<keyword evidence="4 8" id="KW-0863">Zinc-finger</keyword>
<accession>A0A7J7LM83</accession>
<dbReference type="InterPro" id="IPR014001">
    <property type="entry name" value="Helicase_ATP-bd"/>
</dbReference>
<comment type="subcellular location">
    <subcellularLocation>
        <location evidence="1">Nucleus</location>
    </subcellularLocation>
</comment>
<dbReference type="GO" id="GO:0000785">
    <property type="term" value="C:chromatin"/>
    <property type="evidence" value="ECO:0007669"/>
    <property type="project" value="TreeGrafter"/>
</dbReference>
<feature type="region of interest" description="Disordered" evidence="9">
    <location>
        <begin position="282"/>
        <end position="304"/>
    </location>
</feature>
<dbReference type="SMART" id="SM00487">
    <property type="entry name" value="DEXDc"/>
    <property type="match status" value="1"/>
</dbReference>
<dbReference type="Pfam" id="PF00176">
    <property type="entry name" value="SNF2-rel_dom"/>
    <property type="match status" value="1"/>
</dbReference>
<dbReference type="InterPro" id="IPR019786">
    <property type="entry name" value="Zinc_finger_PHD-type_CS"/>
</dbReference>
<dbReference type="GO" id="GO:0008270">
    <property type="term" value="F:zinc ion binding"/>
    <property type="evidence" value="ECO:0007669"/>
    <property type="project" value="UniProtKB-KW"/>
</dbReference>
<keyword evidence="2" id="KW-0479">Metal-binding</keyword>
<dbReference type="PROSITE" id="PS50903">
    <property type="entry name" value="RUBREDOXIN_LIKE"/>
    <property type="match status" value="1"/>
</dbReference>
<evidence type="ECO:0000259" key="12">
    <source>
        <dbReference type="PROSITE" id="PS50903"/>
    </source>
</evidence>
<feature type="domain" description="Chromo" evidence="10">
    <location>
        <begin position="139"/>
        <end position="221"/>
    </location>
</feature>
<keyword evidence="5" id="KW-0862">Zinc</keyword>
<keyword evidence="15" id="KW-1185">Reference proteome</keyword>
<evidence type="ECO:0000256" key="8">
    <source>
        <dbReference type="PROSITE-ProRule" id="PRU00146"/>
    </source>
</evidence>
<dbReference type="InterPro" id="IPR016197">
    <property type="entry name" value="Chromo-like_dom_sf"/>
</dbReference>
<feature type="compositionally biased region" description="Basic residues" evidence="9">
    <location>
        <begin position="283"/>
        <end position="295"/>
    </location>
</feature>
<evidence type="ECO:0000256" key="2">
    <source>
        <dbReference type="ARBA" id="ARBA00022723"/>
    </source>
</evidence>
<dbReference type="SMART" id="SM00298">
    <property type="entry name" value="CHROMO"/>
    <property type="match status" value="2"/>
</dbReference>
<keyword evidence="3" id="KW-0547">Nucleotide-binding</keyword>
<dbReference type="PROSITE" id="PS01359">
    <property type="entry name" value="ZF_PHD_1"/>
    <property type="match status" value="1"/>
</dbReference>
<dbReference type="PROSITE" id="PS50016">
    <property type="entry name" value="ZF_PHD_2"/>
    <property type="match status" value="1"/>
</dbReference>
<evidence type="ECO:0000259" key="13">
    <source>
        <dbReference type="PROSITE" id="PS51192"/>
    </source>
</evidence>
<keyword evidence="7" id="KW-0539">Nucleus</keyword>
<gene>
    <name evidence="14" type="ORF">GIB67_021672</name>
</gene>
<protein>
    <recommendedName>
        <fullName evidence="16">CHD3-type chromatin-remodeling factor PICKLE</fullName>
    </recommendedName>
</protein>
<comment type="caution">
    <text evidence="14">The sequence shown here is derived from an EMBL/GenBank/DDBJ whole genome shotgun (WGS) entry which is preliminary data.</text>
</comment>
<dbReference type="GO" id="GO:0016887">
    <property type="term" value="F:ATP hydrolysis activity"/>
    <property type="evidence" value="ECO:0007669"/>
    <property type="project" value="TreeGrafter"/>
</dbReference>
<evidence type="ECO:0000259" key="10">
    <source>
        <dbReference type="PROSITE" id="PS50013"/>
    </source>
</evidence>
<dbReference type="GO" id="GO:0003682">
    <property type="term" value="F:chromatin binding"/>
    <property type="evidence" value="ECO:0007669"/>
    <property type="project" value="TreeGrafter"/>
</dbReference>
<feature type="domain" description="PHD-type" evidence="11">
    <location>
        <begin position="91"/>
        <end position="137"/>
    </location>
</feature>
<feature type="domain" description="Rubredoxin-like" evidence="12">
    <location>
        <begin position="101"/>
        <end position="144"/>
    </location>
</feature>
<dbReference type="Gene3D" id="2.30.30.1150">
    <property type="match status" value="1"/>
</dbReference>
<feature type="domain" description="Chromo" evidence="10">
    <location>
        <begin position="231"/>
        <end position="296"/>
    </location>
</feature>
<evidence type="ECO:0000313" key="15">
    <source>
        <dbReference type="Proteomes" id="UP000541444"/>
    </source>
</evidence>
<dbReference type="InterPro" id="IPR000953">
    <property type="entry name" value="Chromo/chromo_shadow_dom"/>
</dbReference>
<feature type="domain" description="Helicase ATP-binding" evidence="13">
    <location>
        <begin position="333"/>
        <end position="520"/>
    </location>
</feature>
<dbReference type="EMBL" id="JACGCM010002198">
    <property type="protein sequence ID" value="KAF6143662.1"/>
    <property type="molecule type" value="Genomic_DNA"/>
</dbReference>
<evidence type="ECO:0000313" key="14">
    <source>
        <dbReference type="EMBL" id="KAF6143662.1"/>
    </source>
</evidence>
<dbReference type="SUPFAM" id="SSF52540">
    <property type="entry name" value="P-loop containing nucleoside triphosphate hydrolases"/>
    <property type="match status" value="1"/>
</dbReference>
<dbReference type="InterPro" id="IPR024934">
    <property type="entry name" value="Rubredoxin-like_dom"/>
</dbReference>
<evidence type="ECO:0008006" key="16">
    <source>
        <dbReference type="Google" id="ProtNLM"/>
    </source>
</evidence>
<dbReference type="GO" id="GO:0005524">
    <property type="term" value="F:ATP binding"/>
    <property type="evidence" value="ECO:0007669"/>
    <property type="project" value="UniProtKB-KW"/>
</dbReference>
<dbReference type="Gene3D" id="2.40.50.40">
    <property type="match status" value="2"/>
</dbReference>
<proteinExistence type="predicted"/>
<evidence type="ECO:0000256" key="4">
    <source>
        <dbReference type="ARBA" id="ARBA00022771"/>
    </source>
</evidence>
<evidence type="ECO:0000259" key="11">
    <source>
        <dbReference type="PROSITE" id="PS50016"/>
    </source>
</evidence>
<dbReference type="OrthoDB" id="5857104at2759"/>
<dbReference type="Pfam" id="PF00628">
    <property type="entry name" value="PHD"/>
    <property type="match status" value="1"/>
</dbReference>
<evidence type="ECO:0000256" key="3">
    <source>
        <dbReference type="ARBA" id="ARBA00022741"/>
    </source>
</evidence>
<dbReference type="GO" id="GO:0140658">
    <property type="term" value="F:ATP-dependent chromatin remodeler activity"/>
    <property type="evidence" value="ECO:0007669"/>
    <property type="project" value="TreeGrafter"/>
</dbReference>
<dbReference type="InterPro" id="IPR000330">
    <property type="entry name" value="SNF2_N"/>
</dbReference>
<dbReference type="GO" id="GO:0005634">
    <property type="term" value="C:nucleus"/>
    <property type="evidence" value="ECO:0007669"/>
    <property type="project" value="UniProtKB-SubCell"/>
</dbReference>
<dbReference type="GO" id="GO:0003677">
    <property type="term" value="F:DNA binding"/>
    <property type="evidence" value="ECO:0007669"/>
    <property type="project" value="TreeGrafter"/>
</dbReference>
<keyword evidence="6" id="KW-0067">ATP-binding</keyword>
<dbReference type="InterPro" id="IPR027417">
    <property type="entry name" value="P-loop_NTPase"/>
</dbReference>
<evidence type="ECO:0000256" key="1">
    <source>
        <dbReference type="ARBA" id="ARBA00004123"/>
    </source>
</evidence>
<organism evidence="14 15">
    <name type="scientific">Kingdonia uniflora</name>
    <dbReference type="NCBI Taxonomy" id="39325"/>
    <lineage>
        <taxon>Eukaryota</taxon>
        <taxon>Viridiplantae</taxon>
        <taxon>Streptophyta</taxon>
        <taxon>Embryophyta</taxon>
        <taxon>Tracheophyta</taxon>
        <taxon>Spermatophyta</taxon>
        <taxon>Magnoliopsida</taxon>
        <taxon>Ranunculales</taxon>
        <taxon>Circaeasteraceae</taxon>
        <taxon>Kingdonia</taxon>
    </lineage>
</organism>
<evidence type="ECO:0000256" key="5">
    <source>
        <dbReference type="ARBA" id="ARBA00022833"/>
    </source>
</evidence>
<dbReference type="AlphaFoldDB" id="A0A7J7LM83"/>
<dbReference type="CDD" id="cd18660">
    <property type="entry name" value="CD1_tandem"/>
    <property type="match status" value="1"/>
</dbReference>
<evidence type="ECO:0000256" key="7">
    <source>
        <dbReference type="ARBA" id="ARBA00023242"/>
    </source>
</evidence>